<evidence type="ECO:0000313" key="2">
    <source>
        <dbReference type="Proteomes" id="UP000032735"/>
    </source>
</evidence>
<dbReference type="AlphaFoldDB" id="A0A068R2P7"/>
<accession>A0A068R2P7</accession>
<reference evidence="1 2" key="1">
    <citation type="submission" date="2013-07" db="EMBL/GenBank/DDBJ databases">
        <authorList>
            <person name="Genoscope - CEA"/>
        </authorList>
    </citation>
    <scope>NUCLEOTIDE SEQUENCE [LARGE SCALE GENOMIC DNA]</scope>
    <source>
        <strain evidence="1 2">G6</strain>
    </source>
</reference>
<proteinExistence type="predicted"/>
<gene>
    <name evidence="1" type="ORF">XPG1_0740</name>
</gene>
<dbReference type="STRING" id="1354304.XPG1_0740"/>
<organism evidence="1 2">
    <name type="scientific">Xenorhabdus poinarii G6</name>
    <dbReference type="NCBI Taxonomy" id="1354304"/>
    <lineage>
        <taxon>Bacteria</taxon>
        <taxon>Pseudomonadati</taxon>
        <taxon>Pseudomonadota</taxon>
        <taxon>Gammaproteobacteria</taxon>
        <taxon>Enterobacterales</taxon>
        <taxon>Morganellaceae</taxon>
        <taxon>Xenorhabdus</taxon>
    </lineage>
</organism>
<name>A0A068R2P7_9GAMM</name>
<dbReference type="HOGENOM" id="CLU_1895383_0_0_6"/>
<sequence>MKFIGHKVYIDVKTRPTRIITVQYQKAPFFPLSFTALLLDNIHSPLPVNDRYKAIYVSGMDVFAIMLQLEIYWGYIGMCCSGIATPLDGSIARTYIANDDQYICLYKTHYLIISHLMKFCINSPLHLPRQKCTD</sequence>
<dbReference type="Proteomes" id="UP000032735">
    <property type="component" value="Chromosome"/>
</dbReference>
<dbReference type="EMBL" id="FO704551">
    <property type="protein sequence ID" value="CDG20395.1"/>
    <property type="molecule type" value="Genomic_DNA"/>
</dbReference>
<protein>
    <submittedName>
        <fullName evidence="1">Uncharacterized protein</fullName>
    </submittedName>
</protein>
<dbReference type="KEGG" id="xpo:XPG1_0740"/>
<keyword evidence="2" id="KW-1185">Reference proteome</keyword>
<evidence type="ECO:0000313" key="1">
    <source>
        <dbReference type="EMBL" id="CDG20395.1"/>
    </source>
</evidence>